<accession>A0AAD7ZQV5</accession>
<feature type="region of interest" description="Disordered" evidence="1">
    <location>
        <begin position="1"/>
        <end position="36"/>
    </location>
</feature>
<proteinExistence type="predicted"/>
<dbReference type="EMBL" id="JASPKZ010007327">
    <property type="protein sequence ID" value="KAJ9584976.1"/>
    <property type="molecule type" value="Genomic_DNA"/>
</dbReference>
<evidence type="ECO:0000313" key="3">
    <source>
        <dbReference type="Proteomes" id="UP001233999"/>
    </source>
</evidence>
<feature type="non-terminal residue" evidence="2">
    <location>
        <position position="92"/>
    </location>
</feature>
<evidence type="ECO:0000256" key="1">
    <source>
        <dbReference type="SAM" id="MobiDB-lite"/>
    </source>
</evidence>
<reference evidence="2" key="2">
    <citation type="submission" date="2023-05" db="EMBL/GenBank/DDBJ databases">
        <authorList>
            <person name="Fouks B."/>
        </authorList>
    </citation>
    <scope>NUCLEOTIDE SEQUENCE</scope>
    <source>
        <strain evidence="2">Stay&amp;Tobe</strain>
        <tissue evidence="2">Testes</tissue>
    </source>
</reference>
<feature type="compositionally biased region" description="Polar residues" evidence="1">
    <location>
        <begin position="1"/>
        <end position="30"/>
    </location>
</feature>
<dbReference type="Proteomes" id="UP001233999">
    <property type="component" value="Unassembled WGS sequence"/>
</dbReference>
<name>A0AAD7ZQV5_DIPPU</name>
<feature type="compositionally biased region" description="Polar residues" evidence="1">
    <location>
        <begin position="60"/>
        <end position="77"/>
    </location>
</feature>
<organism evidence="2 3">
    <name type="scientific">Diploptera punctata</name>
    <name type="common">Pacific beetle cockroach</name>
    <dbReference type="NCBI Taxonomy" id="6984"/>
    <lineage>
        <taxon>Eukaryota</taxon>
        <taxon>Metazoa</taxon>
        <taxon>Ecdysozoa</taxon>
        <taxon>Arthropoda</taxon>
        <taxon>Hexapoda</taxon>
        <taxon>Insecta</taxon>
        <taxon>Pterygota</taxon>
        <taxon>Neoptera</taxon>
        <taxon>Polyneoptera</taxon>
        <taxon>Dictyoptera</taxon>
        <taxon>Blattodea</taxon>
        <taxon>Blaberoidea</taxon>
        <taxon>Blaberidae</taxon>
        <taxon>Diplopterinae</taxon>
        <taxon>Diploptera</taxon>
    </lineage>
</organism>
<reference evidence="2" key="1">
    <citation type="journal article" date="2023" name="IScience">
        <title>Live-bearing cockroach genome reveals convergent evolutionary mechanisms linked to viviparity in insects and beyond.</title>
        <authorList>
            <person name="Fouks B."/>
            <person name="Harrison M.C."/>
            <person name="Mikhailova A.A."/>
            <person name="Marchal E."/>
            <person name="English S."/>
            <person name="Carruthers M."/>
            <person name="Jennings E.C."/>
            <person name="Chiamaka E.L."/>
            <person name="Frigard R.A."/>
            <person name="Pippel M."/>
            <person name="Attardo G.M."/>
            <person name="Benoit J.B."/>
            <person name="Bornberg-Bauer E."/>
            <person name="Tobe S.S."/>
        </authorList>
    </citation>
    <scope>NUCLEOTIDE SEQUENCE</scope>
    <source>
        <strain evidence="2">Stay&amp;Tobe</strain>
    </source>
</reference>
<evidence type="ECO:0000313" key="2">
    <source>
        <dbReference type="EMBL" id="KAJ9584976.1"/>
    </source>
</evidence>
<gene>
    <name evidence="2" type="ORF">L9F63_020681</name>
</gene>
<sequence length="92" mass="9703">HGTCISHQTFNPAGSTSVTVRPTSCSVSQTTPPPHEPQSARVFADLIAAPQNWDNETPTVSSLVARSATPSTSSLPTVASKGHDNLYHSTKF</sequence>
<comment type="caution">
    <text evidence="2">The sequence shown here is derived from an EMBL/GenBank/DDBJ whole genome shotgun (WGS) entry which is preliminary data.</text>
</comment>
<feature type="region of interest" description="Disordered" evidence="1">
    <location>
        <begin position="60"/>
        <end position="92"/>
    </location>
</feature>
<keyword evidence="3" id="KW-1185">Reference proteome</keyword>
<protein>
    <submittedName>
        <fullName evidence="2">Uncharacterized protein</fullName>
    </submittedName>
</protein>
<dbReference type="AlphaFoldDB" id="A0AAD7ZQV5"/>